<dbReference type="EMBL" id="CAACVS010000184">
    <property type="protein sequence ID" value="VEU38750.1"/>
    <property type="molecule type" value="Genomic_DNA"/>
</dbReference>
<evidence type="ECO:0000313" key="2">
    <source>
        <dbReference type="EMBL" id="VEU38750.1"/>
    </source>
</evidence>
<keyword evidence="3" id="KW-1185">Reference proteome</keyword>
<sequence>MPTTGKKQQLKIQSIIEGKTILTNLSSFLDEVLAIVASGEKRDLMKLPLKIKLMTKGVGKVVDLLDQALKYDGNFRLANDLLSATVAEEKKQRVISERLQTSAKLVNKRKSMVEQVLEKSIKNPDTPSIVSPPAKRQRRRSSTKSADSIVTQLENYEKPNVEGSRYCLRQLVVLTQIDTKSPVFNYSVKPLMQMLSEGKKCVVNYHTLQRWIRKYNEKKILPLKGDEGIKQGRPALVSIRNLPSLNNRVLQNSGKVDTLQDLSNGIGNLHQQEMEEKGSQTIGKPTPICSHTLKKYTSQLSFLPTKNTRALG</sequence>
<evidence type="ECO:0000256" key="1">
    <source>
        <dbReference type="SAM" id="MobiDB-lite"/>
    </source>
</evidence>
<dbReference type="Proteomes" id="UP000291116">
    <property type="component" value="Unassembled WGS sequence"/>
</dbReference>
<reference evidence="2 3" key="1">
    <citation type="submission" date="2019-01" db="EMBL/GenBank/DDBJ databases">
        <authorList>
            <person name="Ferrante I. M."/>
        </authorList>
    </citation>
    <scope>NUCLEOTIDE SEQUENCE [LARGE SCALE GENOMIC DNA]</scope>
    <source>
        <strain evidence="2 3">B856</strain>
    </source>
</reference>
<name>A0A448Z9R5_9STRA</name>
<dbReference type="AlphaFoldDB" id="A0A448Z9R5"/>
<accession>A0A448Z9R5</accession>
<feature type="region of interest" description="Disordered" evidence="1">
    <location>
        <begin position="123"/>
        <end position="147"/>
    </location>
</feature>
<gene>
    <name evidence="2" type="ORF">PSNMU_V1.4_AUG-EV-PASAV3_0055820</name>
</gene>
<proteinExistence type="predicted"/>
<evidence type="ECO:0000313" key="3">
    <source>
        <dbReference type="Proteomes" id="UP000291116"/>
    </source>
</evidence>
<organism evidence="2 3">
    <name type="scientific">Pseudo-nitzschia multistriata</name>
    <dbReference type="NCBI Taxonomy" id="183589"/>
    <lineage>
        <taxon>Eukaryota</taxon>
        <taxon>Sar</taxon>
        <taxon>Stramenopiles</taxon>
        <taxon>Ochrophyta</taxon>
        <taxon>Bacillariophyta</taxon>
        <taxon>Bacillariophyceae</taxon>
        <taxon>Bacillariophycidae</taxon>
        <taxon>Bacillariales</taxon>
        <taxon>Bacillariaceae</taxon>
        <taxon>Pseudo-nitzschia</taxon>
    </lineage>
</organism>
<protein>
    <submittedName>
        <fullName evidence="2">Uncharacterized protein</fullName>
    </submittedName>
</protein>